<dbReference type="GO" id="GO:0030488">
    <property type="term" value="P:tRNA methylation"/>
    <property type="evidence" value="ECO:0007669"/>
    <property type="project" value="TreeGrafter"/>
</dbReference>
<protein>
    <recommendedName>
        <fullName evidence="2">G domain-containing protein</fullName>
    </recommendedName>
</protein>
<reference evidence="4" key="1">
    <citation type="submission" date="2016-10" db="EMBL/GenBank/DDBJ databases">
        <authorList>
            <person name="Varghese N."/>
            <person name="Submissions S."/>
        </authorList>
    </citation>
    <scope>NUCLEOTIDE SEQUENCE [LARGE SCALE GENOMIC DNA]</scope>
    <source>
        <strain evidence="4">DSM 26894</strain>
    </source>
</reference>
<feature type="transmembrane region" description="Helical" evidence="1">
    <location>
        <begin position="43"/>
        <end position="61"/>
    </location>
</feature>
<keyword evidence="1" id="KW-0472">Membrane</keyword>
<dbReference type="GO" id="GO:0005737">
    <property type="term" value="C:cytoplasm"/>
    <property type="evidence" value="ECO:0007669"/>
    <property type="project" value="TreeGrafter"/>
</dbReference>
<dbReference type="InterPro" id="IPR006073">
    <property type="entry name" value="GTP-bd"/>
</dbReference>
<evidence type="ECO:0000313" key="4">
    <source>
        <dbReference type="Proteomes" id="UP000199392"/>
    </source>
</evidence>
<dbReference type="GO" id="GO:0005525">
    <property type="term" value="F:GTP binding"/>
    <property type="evidence" value="ECO:0007669"/>
    <property type="project" value="InterPro"/>
</dbReference>
<organism evidence="3 4">
    <name type="scientific">Alloyangia pacifica</name>
    <dbReference type="NCBI Taxonomy" id="311180"/>
    <lineage>
        <taxon>Bacteria</taxon>
        <taxon>Pseudomonadati</taxon>
        <taxon>Pseudomonadota</taxon>
        <taxon>Alphaproteobacteria</taxon>
        <taxon>Rhodobacterales</taxon>
        <taxon>Roseobacteraceae</taxon>
        <taxon>Alloyangia</taxon>
    </lineage>
</organism>
<feature type="transmembrane region" description="Helical" evidence="1">
    <location>
        <begin position="16"/>
        <end position="37"/>
    </location>
</feature>
<evidence type="ECO:0000256" key="1">
    <source>
        <dbReference type="SAM" id="Phobius"/>
    </source>
</evidence>
<keyword evidence="1" id="KW-0812">Transmembrane</keyword>
<dbReference type="Proteomes" id="UP000199392">
    <property type="component" value="Unassembled WGS sequence"/>
</dbReference>
<accession>A0A1I6W8B3</accession>
<gene>
    <name evidence="3" type="ORF">SAMN04488050_11624</name>
</gene>
<dbReference type="SUPFAM" id="SSF52540">
    <property type="entry name" value="P-loop containing nucleoside triphosphate hydrolases"/>
    <property type="match status" value="1"/>
</dbReference>
<feature type="domain" description="G" evidence="2">
    <location>
        <begin position="287"/>
        <end position="385"/>
    </location>
</feature>
<keyword evidence="4" id="KW-1185">Reference proteome</keyword>
<dbReference type="PANTHER" id="PTHR42714:SF2">
    <property type="entry name" value="TRNA MODIFICATION GTPASE GTPBP3, MITOCHONDRIAL"/>
    <property type="match status" value="1"/>
</dbReference>
<dbReference type="EMBL" id="FOZW01000016">
    <property type="protein sequence ID" value="SFT22238.1"/>
    <property type="molecule type" value="Genomic_DNA"/>
</dbReference>
<name>A0A1I6W8B3_9RHOB</name>
<sequence length="523" mass="57276">MKLTERLRPALLRWDRLLAIAALALPFVAAMLAGFAWMIEHGWLIEFIVGSISLGGLVALIRLARLWMRGREPGAQETRADQLHARIDPSWGEREIGAFEAAQDFIAEKTASALPWEELQPIAQEVVQRVAAASGKGDKGILDFTVPEALLLIDRVAVRLRADIRDKVPFSDSISVGTLLWLWQRRDVAWKVKKHGWNAWRVIRAVKSLPVAVLREIEGVIAEGHSSFVTSEGTAILQALLLEEVAAAAVELYSGRLRFSDTELLDLGLAASDLDRARLAASDMPLRIAVAGQISAGKSSLVNALLGADLAEVDVIPTTDAPKTYPTDFDGVETMLLDMPGLDGSARLARTVAEELARADLIVWTVRANRPAREIDRATIAMLRDLVSNDPRRRMPPVVVAVSCIDELLPVWPYPEGHLSGEAMERVTEVVATVQQDIADPRVTANTIPVVLTEPDWNIDRLRARIDSLIGPALDTQRNRLRIEARTGGVLKEAGRAGRGLRGALTAIGRKYRHDDEAADGET</sequence>
<evidence type="ECO:0000313" key="3">
    <source>
        <dbReference type="EMBL" id="SFT22238.1"/>
    </source>
</evidence>
<dbReference type="AlphaFoldDB" id="A0A1I6W8B3"/>
<proteinExistence type="predicted"/>
<dbReference type="OrthoDB" id="238366at2"/>
<dbReference type="Pfam" id="PF01926">
    <property type="entry name" value="MMR_HSR1"/>
    <property type="match status" value="1"/>
</dbReference>
<dbReference type="Gene3D" id="3.40.50.300">
    <property type="entry name" value="P-loop containing nucleotide triphosphate hydrolases"/>
    <property type="match status" value="1"/>
</dbReference>
<dbReference type="RefSeq" id="WP_143015427.1">
    <property type="nucleotide sequence ID" value="NZ_FNCL01000016.1"/>
</dbReference>
<dbReference type="GO" id="GO:0002098">
    <property type="term" value="P:tRNA wobble uridine modification"/>
    <property type="evidence" value="ECO:0007669"/>
    <property type="project" value="TreeGrafter"/>
</dbReference>
<dbReference type="PANTHER" id="PTHR42714">
    <property type="entry name" value="TRNA MODIFICATION GTPASE GTPBP3"/>
    <property type="match status" value="1"/>
</dbReference>
<dbReference type="InterPro" id="IPR027417">
    <property type="entry name" value="P-loop_NTPase"/>
</dbReference>
<evidence type="ECO:0000259" key="2">
    <source>
        <dbReference type="Pfam" id="PF01926"/>
    </source>
</evidence>
<keyword evidence="1" id="KW-1133">Transmembrane helix</keyword>
<dbReference type="STRING" id="311180.SAMN04488050_11624"/>